<gene>
    <name evidence="1" type="ORF">ECB94_16290</name>
</gene>
<dbReference type="AlphaFoldDB" id="A0A3G4VD29"/>
<name>A0A3G4VD29_9VIBR</name>
<dbReference type="GeneID" id="64085856"/>
<evidence type="ECO:0000313" key="1">
    <source>
        <dbReference type="EMBL" id="AYV22713.1"/>
    </source>
</evidence>
<dbReference type="RefSeq" id="WP_006070579.1">
    <property type="nucleotide sequence ID" value="NZ_CP033577.1"/>
</dbReference>
<protein>
    <submittedName>
        <fullName evidence="1">Uncharacterized protein</fullName>
    </submittedName>
</protein>
<organism evidence="1 2">
    <name type="scientific">Vibrio mediterranei</name>
    <dbReference type="NCBI Taxonomy" id="689"/>
    <lineage>
        <taxon>Bacteria</taxon>
        <taxon>Pseudomonadati</taxon>
        <taxon>Pseudomonadota</taxon>
        <taxon>Gammaproteobacteria</taxon>
        <taxon>Vibrionales</taxon>
        <taxon>Vibrionaceae</taxon>
        <taxon>Vibrio</taxon>
    </lineage>
</organism>
<proteinExistence type="predicted"/>
<dbReference type="EMBL" id="CP033577">
    <property type="protein sequence ID" value="AYV22713.1"/>
    <property type="molecule type" value="Genomic_DNA"/>
</dbReference>
<sequence>MSLSLTIYNTVGETGIELATFSNACSDSILAQWNAISTANQVTPHYLVLLDGKDHVNSKFINQKEVYQLLELWGNFDDFYTELPTDR</sequence>
<evidence type="ECO:0000313" key="2">
    <source>
        <dbReference type="Proteomes" id="UP000279760"/>
    </source>
</evidence>
<reference evidence="1 2" key="1">
    <citation type="submission" date="2018-11" db="EMBL/GenBank/DDBJ databases">
        <title>Complete Genome Sequence of Vbrio mediterranei 117-T6: a Potential Pathogen Bacteria Isolated from the Conchocelis of Pyropia.</title>
        <authorList>
            <person name="Liu Q."/>
        </authorList>
    </citation>
    <scope>NUCLEOTIDE SEQUENCE [LARGE SCALE GENOMIC DNA]</scope>
    <source>
        <strain evidence="1 2">117-T6</strain>
    </source>
</reference>
<accession>A0A3G4VD29</accession>
<dbReference type="Proteomes" id="UP000279760">
    <property type="component" value="Chromosome 1"/>
</dbReference>